<keyword evidence="2" id="KW-0732">Signal</keyword>
<feature type="signal peptide" evidence="2">
    <location>
        <begin position="1"/>
        <end position="26"/>
    </location>
</feature>
<name>A0A366EVR2_9HYPH</name>
<keyword evidence="4" id="KW-1185">Reference proteome</keyword>
<feature type="compositionally biased region" description="Low complexity" evidence="1">
    <location>
        <begin position="324"/>
        <end position="335"/>
    </location>
</feature>
<evidence type="ECO:0000313" key="3">
    <source>
        <dbReference type="EMBL" id="RBP06483.1"/>
    </source>
</evidence>
<evidence type="ECO:0000313" key="4">
    <source>
        <dbReference type="Proteomes" id="UP000253529"/>
    </source>
</evidence>
<organism evidence="3 4">
    <name type="scientific">Roseiarcus fermentans</name>
    <dbReference type="NCBI Taxonomy" id="1473586"/>
    <lineage>
        <taxon>Bacteria</taxon>
        <taxon>Pseudomonadati</taxon>
        <taxon>Pseudomonadota</taxon>
        <taxon>Alphaproteobacteria</taxon>
        <taxon>Hyphomicrobiales</taxon>
        <taxon>Roseiarcaceae</taxon>
        <taxon>Roseiarcus</taxon>
    </lineage>
</organism>
<sequence length="424" mass="43927">MRFLQPGLAILLMGVATPILALPAFAQTCACPTTDGFAPGPVIEAEEPPPPLPVYEQPPLPAPGHVWTPGYWAWNNSDYYWVPGVWAPPPRPNVLWTPGYWAFVGGVYLFHQGYWGPHVGFYGGVNYGFGYNGLGYEGGRWEANRFVYNTTVNNFGGVHVTNVYTQPVPVAPGAGRASFNGGPGGIALRPTPEQARLTTEEHIRPTPVQLAHARAASMDPMQFHSANQGKPAVAATARPGELKGPGVMPATAAGSAAIAPGAPGEPQRLAPGEKPPESVPGLERKTPAGATLAPGEPQRLAPGEKPGAPAQTPLGEKPVKTETPALAKPAPDKAPGVPVEREGGAKPPAPKPEAKPEPPKPAAAVPAPGGERPRPEAGPGGERPRPEAGPGGAPKGEPAAAERKPPRPEGKERACGGPGEPPCR</sequence>
<reference evidence="3 4" key="1">
    <citation type="submission" date="2018-06" db="EMBL/GenBank/DDBJ databases">
        <title>Genomic Encyclopedia of Type Strains, Phase IV (KMG-IV): sequencing the most valuable type-strain genomes for metagenomic binning, comparative biology and taxonomic classification.</title>
        <authorList>
            <person name="Goeker M."/>
        </authorList>
    </citation>
    <scope>NUCLEOTIDE SEQUENCE [LARGE SCALE GENOMIC DNA]</scope>
    <source>
        <strain evidence="3 4">DSM 24875</strain>
    </source>
</reference>
<comment type="caution">
    <text evidence="3">The sequence shown here is derived from an EMBL/GenBank/DDBJ whole genome shotgun (WGS) entry which is preliminary data.</text>
</comment>
<feature type="chain" id="PRO_5016834576" evidence="2">
    <location>
        <begin position="27"/>
        <end position="424"/>
    </location>
</feature>
<protein>
    <submittedName>
        <fullName evidence="3">YXWGXW repeat-containing protein</fullName>
    </submittedName>
</protein>
<feature type="compositionally biased region" description="Low complexity" evidence="1">
    <location>
        <begin position="249"/>
        <end position="264"/>
    </location>
</feature>
<dbReference type="Proteomes" id="UP000253529">
    <property type="component" value="Unassembled WGS sequence"/>
</dbReference>
<dbReference type="AlphaFoldDB" id="A0A366EVR2"/>
<gene>
    <name evidence="3" type="ORF">DFR50_13040</name>
</gene>
<feature type="region of interest" description="Disordered" evidence="1">
    <location>
        <begin position="223"/>
        <end position="424"/>
    </location>
</feature>
<dbReference type="Pfam" id="PF12779">
    <property type="entry name" value="WXXGXW"/>
    <property type="match status" value="2"/>
</dbReference>
<proteinExistence type="predicted"/>
<dbReference type="EMBL" id="QNRK01000030">
    <property type="protein sequence ID" value="RBP06483.1"/>
    <property type="molecule type" value="Genomic_DNA"/>
</dbReference>
<feature type="compositionally biased region" description="Basic and acidic residues" evidence="1">
    <location>
        <begin position="400"/>
        <end position="414"/>
    </location>
</feature>
<dbReference type="InterPro" id="IPR024447">
    <property type="entry name" value="YXWGXW_rpt"/>
</dbReference>
<dbReference type="RefSeq" id="WP_210209009.1">
    <property type="nucleotide sequence ID" value="NZ_QNRK01000030.1"/>
</dbReference>
<accession>A0A366EVR2</accession>
<evidence type="ECO:0000256" key="2">
    <source>
        <dbReference type="SAM" id="SignalP"/>
    </source>
</evidence>
<evidence type="ECO:0000256" key="1">
    <source>
        <dbReference type="SAM" id="MobiDB-lite"/>
    </source>
</evidence>